<comment type="caution">
    <text evidence="3">The sequence shown here is derived from an EMBL/GenBank/DDBJ whole genome shotgun (WGS) entry which is preliminary data.</text>
</comment>
<dbReference type="OrthoDB" id="25620at2759"/>
<accession>A0A8S1RKW1</accession>
<dbReference type="PROSITE" id="PS51886">
    <property type="entry name" value="TLDC"/>
    <property type="match status" value="1"/>
</dbReference>
<keyword evidence="1" id="KW-0175">Coiled coil</keyword>
<sequence>MSFNDNKIKMCQAHLLEILAVDLNAAKEQKQKYLCAKCLIERIDGNYIVLLKEAINMIKEMKTKCKEDAVKKTQDALTNMQNLQSSVSKINEQFSIVFEKLQNKIKENINLNEQEIELKKNLTDELILDKDIETLSFVKNGSGSSNFDPPKQKYNLDNFVQLLDKIQNDLLQTSNKQQFSEIFEQIQQLKSLFQLGQPTLKRKFNKHETPTLKQLCNQHGKKIMMMNLNQDQLEQSGLACEKCIQQFPKREYITIEDANIKWKEFQGQQKQMISKYNNDRQFKFSSVIKLIQQLKDIYDHTLSDLIQQLERQKIMNYENQNYNLNYVEDIYEKDEQEILKIVDILSQKDKHQRLKKEQQEQDQVDLIFYQNLKQNLENLMKYDLMTKYNLLRIQNMDQGQLSNYIEINQYNESQNNSDFKSIIKKFQQLDQFLSIIEDANTFYIKLQQEIDDLKQKQQLSQLFNSDSSHILQQQYEVFKENSKKMNLLIKADENQNLLTKLEQEFNQNKQSFLDFQKQSNDNNKRIETLNTQIEQLNQEISKLQQNKSQLDQSNQSLNNQIHQLNQQITKNQKEASQQLNKKDQEIIKLEQQQNLLSQEFNQFKQNLRDQPKLLNQEFYIEVCKQIEEKSNIKIVCSFLIYLGTRDGLNNSKCWGKINGKSNLLIIFKSKSGNIFGGYSPCQWLEKQNGYVQDQTLSSFLFSQTHNQFYQLKEANKAHAIYRHQSYGPSFGNGYDIYIGSDFTSGSSSLGTAYQIDKYEIQDTTIHLFGQSTPNLEECEILELILK</sequence>
<feature type="coiled-coil region" evidence="1">
    <location>
        <begin position="484"/>
        <end position="606"/>
    </location>
</feature>
<evidence type="ECO:0000313" key="4">
    <source>
        <dbReference type="Proteomes" id="UP000692954"/>
    </source>
</evidence>
<proteinExistence type="predicted"/>
<protein>
    <recommendedName>
        <fullName evidence="2">TLDc domain-containing protein</fullName>
    </recommendedName>
</protein>
<evidence type="ECO:0000256" key="1">
    <source>
        <dbReference type="SAM" id="Coils"/>
    </source>
</evidence>
<gene>
    <name evidence="3" type="ORF">PSON_ATCC_30995.1.T1970048</name>
</gene>
<evidence type="ECO:0000313" key="3">
    <source>
        <dbReference type="EMBL" id="CAD8128828.1"/>
    </source>
</evidence>
<dbReference type="AlphaFoldDB" id="A0A8S1RKW1"/>
<reference evidence="3" key="1">
    <citation type="submission" date="2021-01" db="EMBL/GenBank/DDBJ databases">
        <authorList>
            <consortium name="Genoscope - CEA"/>
            <person name="William W."/>
        </authorList>
    </citation>
    <scope>NUCLEOTIDE SEQUENCE</scope>
</reference>
<dbReference type="Proteomes" id="UP000692954">
    <property type="component" value="Unassembled WGS sequence"/>
</dbReference>
<dbReference type="EMBL" id="CAJJDN010000197">
    <property type="protein sequence ID" value="CAD8128828.1"/>
    <property type="molecule type" value="Genomic_DNA"/>
</dbReference>
<dbReference type="PANTHER" id="PTHR23354:SF122">
    <property type="entry name" value="GTPASE-ACTIVATING PROTEIN SKYWALKER"/>
    <property type="match status" value="1"/>
</dbReference>
<keyword evidence="4" id="KW-1185">Reference proteome</keyword>
<organism evidence="3 4">
    <name type="scientific">Paramecium sonneborni</name>
    <dbReference type="NCBI Taxonomy" id="65129"/>
    <lineage>
        <taxon>Eukaryota</taxon>
        <taxon>Sar</taxon>
        <taxon>Alveolata</taxon>
        <taxon>Ciliophora</taxon>
        <taxon>Intramacronucleata</taxon>
        <taxon>Oligohymenophorea</taxon>
        <taxon>Peniculida</taxon>
        <taxon>Parameciidae</taxon>
        <taxon>Paramecium</taxon>
    </lineage>
</organism>
<evidence type="ECO:0000259" key="2">
    <source>
        <dbReference type="PROSITE" id="PS51886"/>
    </source>
</evidence>
<feature type="domain" description="TLDc" evidence="2">
    <location>
        <begin position="612"/>
        <end position="764"/>
    </location>
</feature>
<dbReference type="Pfam" id="PF07534">
    <property type="entry name" value="TLD"/>
    <property type="match status" value="1"/>
</dbReference>
<name>A0A8S1RKW1_9CILI</name>
<dbReference type="InterPro" id="IPR006571">
    <property type="entry name" value="TLDc_dom"/>
</dbReference>
<dbReference type="PANTHER" id="PTHR23354">
    <property type="entry name" value="NUCLEOLAR PROTEIN 7/ESTROGEN RECEPTOR COACTIVATOR-RELATED"/>
    <property type="match status" value="1"/>
</dbReference>